<evidence type="ECO:0000259" key="2">
    <source>
        <dbReference type="Pfam" id="PF00465"/>
    </source>
</evidence>
<dbReference type="FunFam" id="3.40.50.1970:FF:000003">
    <property type="entry name" value="Alcohol dehydrogenase, iron-containing"/>
    <property type="match status" value="1"/>
</dbReference>
<dbReference type="Pfam" id="PF00465">
    <property type="entry name" value="Fe-ADH"/>
    <property type="match status" value="1"/>
</dbReference>
<accession>G9WZD5</accession>
<name>G9WZD5_9FIRM</name>
<dbReference type="Proteomes" id="UP000006437">
    <property type="component" value="Unassembled WGS sequence"/>
</dbReference>
<dbReference type="GO" id="GO:0005829">
    <property type="term" value="C:cytosol"/>
    <property type="evidence" value="ECO:0007669"/>
    <property type="project" value="TreeGrafter"/>
</dbReference>
<evidence type="ECO:0000313" key="4">
    <source>
        <dbReference type="EMBL" id="EHL15961.1"/>
    </source>
</evidence>
<dbReference type="InterPro" id="IPR044731">
    <property type="entry name" value="BDH-like"/>
</dbReference>
<protein>
    <submittedName>
        <fullName evidence="4">Uncharacterized protein</fullName>
    </submittedName>
</protein>
<dbReference type="GO" id="GO:0046872">
    <property type="term" value="F:metal ion binding"/>
    <property type="evidence" value="ECO:0007669"/>
    <property type="project" value="InterPro"/>
</dbReference>
<dbReference type="SUPFAM" id="SSF56796">
    <property type="entry name" value="Dehydroquinate synthase-like"/>
    <property type="match status" value="1"/>
</dbReference>
<sequence>MAIENFMYHNPVRILFGKDQISKISKYVPKDKKILIVYGGGSAKKFGTIDKVKKALEGYKIGEFSGIPANPTYEKSMEAVELIKKENYDFIMAVGGGSVVDAVKFICAAVLFEGDPKDLFFWGNNEPAEVKNALPFGVVLTLPATGSEMNDGAVITFVERQAKLSFGSPLVHPQFSVLDPELTYTLPKRQLANGVVDTYVHVMEQYLTYPVDARVQDYHAEGVLKTLIELGSDIVDENKHDYAVRANFMWAATNGLNRFLACGVPQDWATHILGHEITEKYGIDHGRTLAIVLPSLMNVMRNSKKDKILQYAKNIFNIKQGSEDEKIDQAIQKTAEFFESLGVPTHFKDYEIGEEAVEILTNQLEKHGFTTLGEKGEVNLEKIRLIYKGAL</sequence>
<dbReference type="InterPro" id="IPR001670">
    <property type="entry name" value="ADH_Fe/GldA"/>
</dbReference>
<dbReference type="PANTHER" id="PTHR43633:SF1">
    <property type="entry name" value="ALCOHOL DEHYDROGENASE YQHD"/>
    <property type="match status" value="1"/>
</dbReference>
<dbReference type="AlphaFoldDB" id="G9WZD5"/>
<comment type="caution">
    <text evidence="4">The sequence shown here is derived from an EMBL/GenBank/DDBJ whole genome shotgun (WGS) entry which is preliminary data.</text>
</comment>
<dbReference type="PATRIC" id="fig|796937.3.peg.734"/>
<dbReference type="HOGENOM" id="CLU_007207_0_4_9"/>
<dbReference type="Gene3D" id="3.40.50.1970">
    <property type="match status" value="1"/>
</dbReference>
<evidence type="ECO:0000313" key="5">
    <source>
        <dbReference type="Proteomes" id="UP000006437"/>
    </source>
</evidence>
<dbReference type="BioCyc" id="EBAC796937-HMP:GMGH-1541-MONOMER"/>
<organism evidence="4 5">
    <name type="scientific">Peptoanaerobacter stomatis</name>
    <dbReference type="NCBI Taxonomy" id="796937"/>
    <lineage>
        <taxon>Bacteria</taxon>
        <taxon>Bacillati</taxon>
        <taxon>Bacillota</taxon>
        <taxon>Clostridia</taxon>
        <taxon>Peptostreptococcales</taxon>
        <taxon>Filifactoraceae</taxon>
        <taxon>Peptoanaerobacter</taxon>
    </lineage>
</organism>
<dbReference type="PANTHER" id="PTHR43633">
    <property type="entry name" value="ALCOHOL DEHYDROGENASE YQHD"/>
    <property type="match status" value="1"/>
</dbReference>
<keyword evidence="1" id="KW-0560">Oxidoreductase</keyword>
<feature type="domain" description="Fe-containing alcohol dehydrogenase-like C-terminal" evidence="3">
    <location>
        <begin position="192"/>
        <end position="364"/>
    </location>
</feature>
<proteinExistence type="predicted"/>
<dbReference type="InterPro" id="IPR056798">
    <property type="entry name" value="ADH_Fe_C"/>
</dbReference>
<dbReference type="GO" id="GO:0008106">
    <property type="term" value="F:alcohol dehydrogenase (NADP+) activity"/>
    <property type="evidence" value="ECO:0007669"/>
    <property type="project" value="TreeGrafter"/>
</dbReference>
<dbReference type="RefSeq" id="WP_009525765.1">
    <property type="nucleotide sequence ID" value="NZ_JH414556.1"/>
</dbReference>
<dbReference type="GO" id="GO:1990362">
    <property type="term" value="F:butanol dehydrogenase (NAD+) activity"/>
    <property type="evidence" value="ECO:0007669"/>
    <property type="project" value="InterPro"/>
</dbReference>
<reference evidence="4 5" key="1">
    <citation type="submission" date="2011-08" db="EMBL/GenBank/DDBJ databases">
        <title>The Genome Sequence of Eubacteriaceae bacterium ACC19a.</title>
        <authorList>
            <consortium name="The Broad Institute Genome Sequencing Platform"/>
            <person name="Earl A."/>
            <person name="Ward D."/>
            <person name="Feldgarden M."/>
            <person name="Gevers D."/>
            <person name="Sizova M."/>
            <person name="Hazen A."/>
            <person name="Epstein S."/>
            <person name="Young S.K."/>
            <person name="Zeng Q."/>
            <person name="Gargeya S."/>
            <person name="Fitzgerald M."/>
            <person name="Haas B."/>
            <person name="Abouelleil A."/>
            <person name="Alvarado L."/>
            <person name="Arachchi H.M."/>
            <person name="Berlin A."/>
            <person name="Brown A."/>
            <person name="Chapman S.B."/>
            <person name="Chen Z."/>
            <person name="Dunbar C."/>
            <person name="Freedman E."/>
            <person name="Gearin G."/>
            <person name="Gellesch M."/>
            <person name="Goldberg J."/>
            <person name="Griggs A."/>
            <person name="Gujja S."/>
            <person name="Heiman D."/>
            <person name="Howarth C."/>
            <person name="Larson L."/>
            <person name="Lui A."/>
            <person name="MacDonald P.J.P."/>
            <person name="Montmayeur A."/>
            <person name="Murphy C."/>
            <person name="Neiman D."/>
            <person name="Pearson M."/>
            <person name="Priest M."/>
            <person name="Roberts A."/>
            <person name="Saif S."/>
            <person name="Shea T."/>
            <person name="Shenoy N."/>
            <person name="Sisk P."/>
            <person name="Stolte C."/>
            <person name="Sykes S."/>
            <person name="Wortman J."/>
            <person name="Nusbaum C."/>
            <person name="Birren B."/>
        </authorList>
    </citation>
    <scope>NUCLEOTIDE SEQUENCE [LARGE SCALE GENOMIC DNA]</scope>
    <source>
        <strain evidence="4 5">ACC19a</strain>
    </source>
</reference>
<dbReference type="EMBL" id="AFZE01000007">
    <property type="protein sequence ID" value="EHL15961.1"/>
    <property type="molecule type" value="Genomic_DNA"/>
</dbReference>
<evidence type="ECO:0000256" key="1">
    <source>
        <dbReference type="ARBA" id="ARBA00023002"/>
    </source>
</evidence>
<dbReference type="CDD" id="cd08187">
    <property type="entry name" value="BDH"/>
    <property type="match status" value="1"/>
</dbReference>
<feature type="domain" description="Alcohol dehydrogenase iron-type/glycerol dehydrogenase GldA" evidence="2">
    <location>
        <begin position="11"/>
        <end position="180"/>
    </location>
</feature>
<dbReference type="Gene3D" id="1.20.1090.10">
    <property type="entry name" value="Dehydroquinate synthase-like - alpha domain"/>
    <property type="match status" value="1"/>
</dbReference>
<gene>
    <name evidence="4" type="ORF">HMPREF9629_01536</name>
</gene>
<evidence type="ECO:0000259" key="3">
    <source>
        <dbReference type="Pfam" id="PF25137"/>
    </source>
</evidence>
<dbReference type="Pfam" id="PF25137">
    <property type="entry name" value="ADH_Fe_C"/>
    <property type="match status" value="1"/>
</dbReference>
<dbReference type="GO" id="GO:1990002">
    <property type="term" value="F:methylglyoxal reductase (NADPH) (acetol producing) activity"/>
    <property type="evidence" value="ECO:0007669"/>
    <property type="project" value="TreeGrafter"/>
</dbReference>